<proteinExistence type="predicted"/>
<dbReference type="Proteomes" id="UP000807025">
    <property type="component" value="Unassembled WGS sequence"/>
</dbReference>
<sequence>MSKSPPSSGNLKDSEGSNVNEEPALVVDKGKGKAQDLHNLGAESDKDSDADAEEEKDEEAANEDAADEDADENSAESEDMSVGDDGELAAVGVDTVINEDFMATPRKATTSKRDPGRSPVGVRATSRWPTAQA</sequence>
<name>A0A9P6D9I7_PLEER</name>
<dbReference type="AlphaFoldDB" id="A0A9P6D9I7"/>
<reference evidence="2" key="1">
    <citation type="submission" date="2020-11" db="EMBL/GenBank/DDBJ databases">
        <authorList>
            <consortium name="DOE Joint Genome Institute"/>
            <person name="Ahrendt S."/>
            <person name="Riley R."/>
            <person name="Andreopoulos W."/>
            <person name="Labutti K."/>
            <person name="Pangilinan J."/>
            <person name="Ruiz-Duenas F.J."/>
            <person name="Barrasa J.M."/>
            <person name="Sanchez-Garcia M."/>
            <person name="Camarero S."/>
            <person name="Miyauchi S."/>
            <person name="Serrano A."/>
            <person name="Linde D."/>
            <person name="Babiker R."/>
            <person name="Drula E."/>
            <person name="Ayuso-Fernandez I."/>
            <person name="Pacheco R."/>
            <person name="Padilla G."/>
            <person name="Ferreira P."/>
            <person name="Barriuso J."/>
            <person name="Kellner H."/>
            <person name="Castanera R."/>
            <person name="Alfaro M."/>
            <person name="Ramirez L."/>
            <person name="Pisabarro A.G."/>
            <person name="Kuo A."/>
            <person name="Tritt A."/>
            <person name="Lipzen A."/>
            <person name="He G."/>
            <person name="Yan M."/>
            <person name="Ng V."/>
            <person name="Cullen D."/>
            <person name="Martin F."/>
            <person name="Rosso M.-N."/>
            <person name="Henrissat B."/>
            <person name="Hibbett D."/>
            <person name="Martinez A.T."/>
            <person name="Grigoriev I.V."/>
        </authorList>
    </citation>
    <scope>NUCLEOTIDE SEQUENCE</scope>
    <source>
        <strain evidence="2">ATCC 90797</strain>
    </source>
</reference>
<protein>
    <submittedName>
        <fullName evidence="2">Uncharacterized protein</fullName>
    </submittedName>
</protein>
<evidence type="ECO:0000256" key="1">
    <source>
        <dbReference type="SAM" id="MobiDB-lite"/>
    </source>
</evidence>
<comment type="caution">
    <text evidence="2">The sequence shown here is derived from an EMBL/GenBank/DDBJ whole genome shotgun (WGS) entry which is preliminary data.</text>
</comment>
<dbReference type="EMBL" id="MU154552">
    <property type="protein sequence ID" value="KAF9496402.1"/>
    <property type="molecule type" value="Genomic_DNA"/>
</dbReference>
<organism evidence="2 3">
    <name type="scientific">Pleurotus eryngii</name>
    <name type="common">Boletus of the steppes</name>
    <dbReference type="NCBI Taxonomy" id="5323"/>
    <lineage>
        <taxon>Eukaryota</taxon>
        <taxon>Fungi</taxon>
        <taxon>Dikarya</taxon>
        <taxon>Basidiomycota</taxon>
        <taxon>Agaricomycotina</taxon>
        <taxon>Agaricomycetes</taxon>
        <taxon>Agaricomycetidae</taxon>
        <taxon>Agaricales</taxon>
        <taxon>Pleurotineae</taxon>
        <taxon>Pleurotaceae</taxon>
        <taxon>Pleurotus</taxon>
    </lineage>
</organism>
<evidence type="ECO:0000313" key="3">
    <source>
        <dbReference type="Proteomes" id="UP000807025"/>
    </source>
</evidence>
<feature type="region of interest" description="Disordered" evidence="1">
    <location>
        <begin position="1"/>
        <end position="133"/>
    </location>
</feature>
<gene>
    <name evidence="2" type="ORF">BDN71DRAFT_1505716</name>
</gene>
<accession>A0A9P6D9I7</accession>
<keyword evidence="3" id="KW-1185">Reference proteome</keyword>
<evidence type="ECO:0000313" key="2">
    <source>
        <dbReference type="EMBL" id="KAF9496402.1"/>
    </source>
</evidence>
<feature type="compositionally biased region" description="Polar residues" evidence="1">
    <location>
        <begin position="1"/>
        <end position="20"/>
    </location>
</feature>
<feature type="compositionally biased region" description="Acidic residues" evidence="1">
    <location>
        <begin position="50"/>
        <end position="87"/>
    </location>
</feature>